<name>A0ABV1RRM1_9BACT</name>
<organism evidence="1 2">
    <name type="scientific">Pontibacter populi</name>
    <dbReference type="NCBI Taxonomy" id="890055"/>
    <lineage>
        <taxon>Bacteria</taxon>
        <taxon>Pseudomonadati</taxon>
        <taxon>Bacteroidota</taxon>
        <taxon>Cytophagia</taxon>
        <taxon>Cytophagales</taxon>
        <taxon>Hymenobacteraceae</taxon>
        <taxon>Pontibacter</taxon>
    </lineage>
</organism>
<dbReference type="PROSITE" id="PS51257">
    <property type="entry name" value="PROKAR_LIPOPROTEIN"/>
    <property type="match status" value="1"/>
</dbReference>
<evidence type="ECO:0008006" key="3">
    <source>
        <dbReference type="Google" id="ProtNLM"/>
    </source>
</evidence>
<protein>
    <recommendedName>
        <fullName evidence="3">Lipoprotein</fullName>
    </recommendedName>
</protein>
<reference evidence="1 2" key="1">
    <citation type="submission" date="2024-06" db="EMBL/GenBank/DDBJ databases">
        <title>Pontibacter populi HYL7-15.</title>
        <authorList>
            <person name="Kim M.K."/>
        </authorList>
    </citation>
    <scope>NUCLEOTIDE SEQUENCE [LARGE SCALE GENOMIC DNA]</scope>
    <source>
        <strain evidence="1 2">HYL7-15</strain>
    </source>
</reference>
<evidence type="ECO:0000313" key="1">
    <source>
        <dbReference type="EMBL" id="MER2997026.1"/>
    </source>
</evidence>
<comment type="caution">
    <text evidence="1">The sequence shown here is derived from an EMBL/GenBank/DDBJ whole genome shotgun (WGS) entry which is preliminary data.</text>
</comment>
<dbReference type="RefSeq" id="WP_350411381.1">
    <property type="nucleotide sequence ID" value="NZ_JBEOKT010000004.1"/>
</dbReference>
<dbReference type="EMBL" id="JBEOKT010000004">
    <property type="protein sequence ID" value="MER2997026.1"/>
    <property type="molecule type" value="Genomic_DNA"/>
</dbReference>
<dbReference type="Proteomes" id="UP001476807">
    <property type="component" value="Unassembled WGS sequence"/>
</dbReference>
<proteinExistence type="predicted"/>
<evidence type="ECO:0000313" key="2">
    <source>
        <dbReference type="Proteomes" id="UP001476807"/>
    </source>
</evidence>
<keyword evidence="2" id="KW-1185">Reference proteome</keyword>
<accession>A0ABV1RRM1</accession>
<gene>
    <name evidence="1" type="ORF">ABS362_05675</name>
</gene>
<sequence>MSKNTLMRHWHTLPFSARMIAVFTIVLLMAGACTRREAFPEESDEPSEMAEGLESDSASYDGQLLAQVVFDSIDYIVPTQDLLQPFIKEFGDGTVVDKVMIRKVQETKQDKAGYYLVGMGIRNGSYRAMALKLDVASDNSLYLSSQSDKFICGATAGCSFCYFTFSGSQITGCECESRAPGNLCEQKSSSTNELLKNTRLRNMREGESRRLETLGVSR</sequence>